<evidence type="ECO:0000256" key="1">
    <source>
        <dbReference type="SAM" id="Phobius"/>
    </source>
</evidence>
<dbReference type="EMBL" id="JAUSWG010000001">
    <property type="protein sequence ID" value="MDQ0555265.1"/>
    <property type="molecule type" value="Genomic_DNA"/>
</dbReference>
<proteinExistence type="predicted"/>
<sequence>MEGIDTKDKSNEYKNFELMDSFRIVIYSICGFFIFFIPININGSVNTTIYHFYFFISKRYLGLIKIYIFIMISIGSILPIIKHKEKEYDAFSNIIKCLKPISILFILIIFSKVEFKGYNNTSLLFMRDFLLKSIILLSLSSLFLPLITDYGLLEIVEAYFQKYTKKTLKISGKCILNILVYLFVDIFSGMFMTNYLYKNGKLRHSEACIIISCFSFTSILNCYYIGGELSLKSIEFTTFMVIGLSLFVNFLVCRLWPLKVKKKSYLCKSSYKECGFKKDKFKNAIRQYLSNKRNNKLIFSMFENFKESFNIIMTILPNLVIIIFVGEFLINNTGLVNAISQITYPVIELLKLPSKVQISEVLCLGMFNGGRYIEFINNDIKDMSSLIIFIISIVQTISISTNIVYIDNTDIPIKKIELLIIGIEKILITLVIISLFYYLIIWNL</sequence>
<accession>A0ABU0MWI2</accession>
<evidence type="ECO:0000313" key="3">
    <source>
        <dbReference type="Proteomes" id="UP001232584"/>
    </source>
</evidence>
<feature type="transmembrane region" description="Helical" evidence="1">
    <location>
        <begin position="236"/>
        <end position="256"/>
    </location>
</feature>
<feature type="transmembrane region" description="Helical" evidence="1">
    <location>
        <begin position="309"/>
        <end position="330"/>
    </location>
</feature>
<keyword evidence="1" id="KW-0472">Membrane</keyword>
<feature type="transmembrane region" description="Helical" evidence="1">
    <location>
        <begin position="386"/>
        <end position="406"/>
    </location>
</feature>
<organism evidence="2 3">
    <name type="scientific">Paraclostridium ghonii</name>
    <dbReference type="NCBI Taxonomy" id="29358"/>
    <lineage>
        <taxon>Bacteria</taxon>
        <taxon>Bacillati</taxon>
        <taxon>Bacillota</taxon>
        <taxon>Clostridia</taxon>
        <taxon>Peptostreptococcales</taxon>
        <taxon>Peptostreptococcaceae</taxon>
        <taxon>Paraclostridium</taxon>
    </lineage>
</organism>
<evidence type="ECO:0000313" key="2">
    <source>
        <dbReference type="EMBL" id="MDQ0555265.1"/>
    </source>
</evidence>
<feature type="transmembrane region" description="Helical" evidence="1">
    <location>
        <begin position="93"/>
        <end position="110"/>
    </location>
</feature>
<keyword evidence="1" id="KW-1133">Transmembrane helix</keyword>
<keyword evidence="1" id="KW-0812">Transmembrane</keyword>
<protein>
    <submittedName>
        <fullName evidence="2">Nucleoside recognition membrane protein YjiH</fullName>
    </submittedName>
</protein>
<gene>
    <name evidence="2" type="ORF">QOZ92_000375</name>
</gene>
<dbReference type="Proteomes" id="UP001232584">
    <property type="component" value="Unassembled WGS sequence"/>
</dbReference>
<reference evidence="2 3" key="1">
    <citation type="submission" date="2023-07" db="EMBL/GenBank/DDBJ databases">
        <title>Genomic Encyclopedia of Type Strains, Phase IV (KMG-IV): sequencing the most valuable type-strain genomes for metagenomic binning, comparative biology and taxonomic classification.</title>
        <authorList>
            <person name="Goeker M."/>
        </authorList>
    </citation>
    <scope>NUCLEOTIDE SEQUENCE [LARGE SCALE GENOMIC DNA]</scope>
    <source>
        <strain evidence="2 3">DSM 15049</strain>
    </source>
</reference>
<feature type="transmembrane region" description="Helical" evidence="1">
    <location>
        <begin position="130"/>
        <end position="153"/>
    </location>
</feature>
<name>A0ABU0MWI2_9FIRM</name>
<feature type="transmembrane region" description="Helical" evidence="1">
    <location>
        <begin position="21"/>
        <end position="41"/>
    </location>
</feature>
<feature type="transmembrane region" description="Helical" evidence="1">
    <location>
        <begin position="61"/>
        <end position="81"/>
    </location>
</feature>
<feature type="transmembrane region" description="Helical" evidence="1">
    <location>
        <begin position="174"/>
        <end position="197"/>
    </location>
</feature>
<keyword evidence="3" id="KW-1185">Reference proteome</keyword>
<dbReference type="RefSeq" id="WP_307502124.1">
    <property type="nucleotide sequence ID" value="NZ_BAAACE010000026.1"/>
</dbReference>
<comment type="caution">
    <text evidence="2">The sequence shown here is derived from an EMBL/GenBank/DDBJ whole genome shotgun (WGS) entry which is preliminary data.</text>
</comment>
<feature type="transmembrane region" description="Helical" evidence="1">
    <location>
        <begin position="418"/>
        <end position="440"/>
    </location>
</feature>